<dbReference type="GO" id="GO:0046872">
    <property type="term" value="F:metal ion binding"/>
    <property type="evidence" value="ECO:0007669"/>
    <property type="project" value="UniProtKB-UniRule"/>
</dbReference>
<proteinExistence type="inferred from homology"/>
<dbReference type="InterPro" id="IPR005131">
    <property type="entry name" value="Ser_deHydtase_bsu"/>
</dbReference>
<keyword evidence="8 11" id="KW-0411">Iron-sulfur</keyword>
<dbReference type="SUPFAM" id="SSF143548">
    <property type="entry name" value="Serine metabolism enzymes domain"/>
    <property type="match status" value="1"/>
</dbReference>
<keyword evidence="9 11" id="KW-0456">Lyase</keyword>
<keyword evidence="6 11" id="KW-0479">Metal-binding</keyword>
<dbReference type="GO" id="GO:0051539">
    <property type="term" value="F:4 iron, 4 sulfur cluster binding"/>
    <property type="evidence" value="ECO:0007669"/>
    <property type="project" value="UniProtKB-UniRule"/>
</dbReference>
<dbReference type="Gene3D" id="3.30.70.260">
    <property type="match status" value="1"/>
</dbReference>
<feature type="domain" description="ACT" evidence="13">
    <location>
        <begin position="148"/>
        <end position="220"/>
    </location>
</feature>
<evidence type="ECO:0000256" key="1">
    <source>
        <dbReference type="ARBA" id="ARBA00001966"/>
    </source>
</evidence>
<dbReference type="RefSeq" id="WP_138188474.1">
    <property type="nucleotide sequence ID" value="NZ_LS992241.1"/>
</dbReference>
<dbReference type="GO" id="GO:0006094">
    <property type="term" value="P:gluconeogenesis"/>
    <property type="evidence" value="ECO:0007669"/>
    <property type="project" value="UniProtKB-UniRule"/>
</dbReference>
<evidence type="ECO:0000256" key="3">
    <source>
        <dbReference type="ARBA" id="ARBA00008636"/>
    </source>
</evidence>
<dbReference type="InterPro" id="IPR002912">
    <property type="entry name" value="ACT_dom"/>
</dbReference>
<dbReference type="InterPro" id="IPR004643">
    <property type="entry name" value="Fe-S_L-Ser_bsu"/>
</dbReference>
<keyword evidence="5 11" id="KW-0004">4Fe-4S</keyword>
<comment type="similarity">
    <text evidence="3 11 12">Belongs to the iron-sulfur dependent L-serine dehydratase family.</text>
</comment>
<evidence type="ECO:0000256" key="7">
    <source>
        <dbReference type="ARBA" id="ARBA00023004"/>
    </source>
</evidence>
<organism evidence="14 15">
    <name type="scientific">Paenibacillus alvei</name>
    <name type="common">Bacillus alvei</name>
    <dbReference type="NCBI Taxonomy" id="44250"/>
    <lineage>
        <taxon>Bacteria</taxon>
        <taxon>Bacillati</taxon>
        <taxon>Bacillota</taxon>
        <taxon>Bacilli</taxon>
        <taxon>Bacillales</taxon>
        <taxon>Paenibacillaceae</taxon>
        <taxon>Paenibacillus</taxon>
    </lineage>
</organism>
<dbReference type="FunFam" id="3.30.1330.90:FF:000004">
    <property type="entry name" value="L-serine dehydratase, iron-sulfur-dependent subunit beta"/>
    <property type="match status" value="1"/>
</dbReference>
<dbReference type="PROSITE" id="PS51671">
    <property type="entry name" value="ACT"/>
    <property type="match status" value="1"/>
</dbReference>
<dbReference type="SUPFAM" id="SSF55021">
    <property type="entry name" value="ACT-like"/>
    <property type="match status" value="1"/>
</dbReference>
<reference evidence="15" key="1">
    <citation type="submission" date="2018-08" db="EMBL/GenBank/DDBJ databases">
        <authorList>
            <person name="Chevrot R."/>
        </authorList>
    </citation>
    <scope>NUCLEOTIDE SEQUENCE [LARGE SCALE GENOMIC DNA]</scope>
</reference>
<dbReference type="AlphaFoldDB" id="A0A383RJP8"/>
<evidence type="ECO:0000259" key="13">
    <source>
        <dbReference type="PROSITE" id="PS51671"/>
    </source>
</evidence>
<evidence type="ECO:0000313" key="14">
    <source>
        <dbReference type="EMBL" id="SYX86589.1"/>
    </source>
</evidence>
<dbReference type="Pfam" id="PF01842">
    <property type="entry name" value="ACT"/>
    <property type="match status" value="1"/>
</dbReference>
<evidence type="ECO:0000256" key="9">
    <source>
        <dbReference type="ARBA" id="ARBA00023239"/>
    </source>
</evidence>
<dbReference type="PANTHER" id="PTHR30182">
    <property type="entry name" value="L-SERINE DEHYDRATASE"/>
    <property type="match status" value="1"/>
</dbReference>
<dbReference type="EMBL" id="LS992241">
    <property type="protein sequence ID" value="SYX86589.1"/>
    <property type="molecule type" value="Genomic_DNA"/>
</dbReference>
<evidence type="ECO:0000256" key="10">
    <source>
        <dbReference type="ARBA" id="ARBA00049406"/>
    </source>
</evidence>
<dbReference type="NCBIfam" id="TIGR00719">
    <property type="entry name" value="sda_beta"/>
    <property type="match status" value="1"/>
</dbReference>
<protein>
    <recommendedName>
        <fullName evidence="11">L-serine deaminase</fullName>
    </recommendedName>
</protein>
<evidence type="ECO:0000256" key="4">
    <source>
        <dbReference type="ARBA" id="ARBA00022432"/>
    </source>
</evidence>
<accession>A0A383RJP8</accession>
<dbReference type="PANTHER" id="PTHR30182:SF12">
    <property type="entry name" value="L-SERINE DEHYDRATASE, BETA CHAIN-RELATED"/>
    <property type="match status" value="1"/>
</dbReference>
<dbReference type="GO" id="GO:0003941">
    <property type="term" value="F:L-serine ammonia-lyase activity"/>
    <property type="evidence" value="ECO:0007669"/>
    <property type="project" value="UniProtKB-UniRule"/>
</dbReference>
<evidence type="ECO:0000313" key="15">
    <source>
        <dbReference type="Proteomes" id="UP000304148"/>
    </source>
</evidence>
<evidence type="ECO:0000256" key="12">
    <source>
        <dbReference type="RuleBase" id="RU366059"/>
    </source>
</evidence>
<dbReference type="FunFam" id="3.30.70.260:FF:000008">
    <property type="entry name" value="D-3-phosphoglycerate dehydrogenase, chloroplastic"/>
    <property type="match status" value="1"/>
</dbReference>
<dbReference type="UniPathway" id="UPA00138"/>
<comment type="catalytic activity">
    <reaction evidence="10 11 12">
        <text>L-serine = pyruvate + NH4(+)</text>
        <dbReference type="Rhea" id="RHEA:19169"/>
        <dbReference type="ChEBI" id="CHEBI:15361"/>
        <dbReference type="ChEBI" id="CHEBI:28938"/>
        <dbReference type="ChEBI" id="CHEBI:33384"/>
        <dbReference type="EC" id="4.3.1.17"/>
    </reaction>
</comment>
<evidence type="ECO:0000256" key="2">
    <source>
        <dbReference type="ARBA" id="ARBA00004742"/>
    </source>
</evidence>
<dbReference type="InterPro" id="IPR051318">
    <property type="entry name" value="Fe-S_L-Ser"/>
</dbReference>
<evidence type="ECO:0000256" key="8">
    <source>
        <dbReference type="ARBA" id="ARBA00023014"/>
    </source>
</evidence>
<keyword evidence="4 11" id="KW-0312">Gluconeogenesis</keyword>
<dbReference type="InterPro" id="IPR045865">
    <property type="entry name" value="ACT-like_dom_sf"/>
</dbReference>
<comment type="cofactor">
    <cofactor evidence="1 12">
        <name>[4Fe-4S] cluster</name>
        <dbReference type="ChEBI" id="CHEBI:49883"/>
    </cofactor>
</comment>
<dbReference type="Pfam" id="PF03315">
    <property type="entry name" value="SDH_beta"/>
    <property type="match status" value="1"/>
</dbReference>
<gene>
    <name evidence="14" type="primary">sdaAB</name>
    <name evidence="14" type="ORF">PBLR_15015</name>
</gene>
<evidence type="ECO:0000256" key="11">
    <source>
        <dbReference type="PIRNR" id="PIRNR036692"/>
    </source>
</evidence>
<dbReference type="PIRSF" id="PIRSF036692">
    <property type="entry name" value="SDH_B"/>
    <property type="match status" value="1"/>
</dbReference>
<keyword evidence="7 11" id="KW-0408">Iron</keyword>
<sequence length="220" mass="24001">MKYRSVFDIIGPIMVGPSSSHTAGAAKIGRLARSIFGRQPKLVHISLYGSFAETYRGHATDVAIVAGVLDYDTNDARLPDSLKYAEEAGMEVIITPEEAVPEHPNTARIRMTDERDEMEVAGISIGGGKVEITELDGFNLKLSGQCPAILVMNHDRYGVIAGVTNILSGEQVNIGHMEVSRKEKGKMALMVIETDEAIAEPILQQIRELPGVNRVLRMED</sequence>
<evidence type="ECO:0000256" key="5">
    <source>
        <dbReference type="ARBA" id="ARBA00022485"/>
    </source>
</evidence>
<evidence type="ECO:0000256" key="6">
    <source>
        <dbReference type="ARBA" id="ARBA00022723"/>
    </source>
</evidence>
<dbReference type="InterPro" id="IPR029009">
    <property type="entry name" value="ASB_dom_sf"/>
</dbReference>
<dbReference type="Gene3D" id="3.30.1330.90">
    <property type="entry name" value="D-3-phosphoglycerate dehydrogenase, domain 3"/>
    <property type="match status" value="1"/>
</dbReference>
<dbReference type="Proteomes" id="UP000304148">
    <property type="component" value="Chromosome"/>
</dbReference>
<dbReference type="CDD" id="cd04903">
    <property type="entry name" value="ACT_LSD"/>
    <property type="match status" value="1"/>
</dbReference>
<comment type="pathway">
    <text evidence="2 11">Carbohydrate biosynthesis; gluconeogenesis.</text>
</comment>
<name>A0A383RJP8_PAEAL</name>